<feature type="domain" description="HotDog ACOT-type" evidence="2">
    <location>
        <begin position="4"/>
        <end position="116"/>
    </location>
</feature>
<dbReference type="InterPro" id="IPR033120">
    <property type="entry name" value="HOTDOG_ACOT"/>
</dbReference>
<dbReference type="EMBL" id="LAZR01010764">
    <property type="protein sequence ID" value="KKM65208.1"/>
    <property type="molecule type" value="Genomic_DNA"/>
</dbReference>
<dbReference type="GO" id="GO:0006637">
    <property type="term" value="P:acyl-CoA metabolic process"/>
    <property type="evidence" value="ECO:0007669"/>
    <property type="project" value="TreeGrafter"/>
</dbReference>
<comment type="caution">
    <text evidence="3">The sequence shown here is derived from an EMBL/GenBank/DDBJ whole genome shotgun (WGS) entry which is preliminary data.</text>
</comment>
<dbReference type="CDD" id="cd03442">
    <property type="entry name" value="BFIT_BACH"/>
    <property type="match status" value="1"/>
</dbReference>
<proteinExistence type="predicted"/>
<dbReference type="AlphaFoldDB" id="A0A0F9J6M5"/>
<protein>
    <recommendedName>
        <fullName evidence="2">HotDog ACOT-type domain-containing protein</fullName>
    </recommendedName>
</protein>
<dbReference type="GO" id="GO:0052816">
    <property type="term" value="F:long-chain fatty acyl-CoA hydrolase activity"/>
    <property type="evidence" value="ECO:0007669"/>
    <property type="project" value="TreeGrafter"/>
</dbReference>
<dbReference type="InterPro" id="IPR029069">
    <property type="entry name" value="HotDog_dom_sf"/>
</dbReference>
<organism evidence="3">
    <name type="scientific">marine sediment metagenome</name>
    <dbReference type="NCBI Taxonomy" id="412755"/>
    <lineage>
        <taxon>unclassified sequences</taxon>
        <taxon>metagenomes</taxon>
        <taxon>ecological metagenomes</taxon>
    </lineage>
</organism>
<evidence type="ECO:0000256" key="1">
    <source>
        <dbReference type="ARBA" id="ARBA00022801"/>
    </source>
</evidence>
<sequence length="151" mass="16835">MKPQESEVVNTYIIQPPQTNAHGTAFGGQIMAWMDETAAIAALRFCKTLCVTVSVDRVQFTKPIKMGYILIMKARVNHTGKTSMEVGVRICSEDPITGFRQHSLTGYLTFVAVDANGKSTEVPAIEIDSADDKRRYDQAEKRRAVRLAERK</sequence>
<accession>A0A0F9J6M5</accession>
<dbReference type="InterPro" id="IPR006683">
    <property type="entry name" value="Thioestr_dom"/>
</dbReference>
<name>A0A0F9J6M5_9ZZZZ</name>
<dbReference type="PANTHER" id="PTHR11049">
    <property type="entry name" value="ACYL COENZYME A THIOESTER HYDROLASE"/>
    <property type="match status" value="1"/>
</dbReference>
<dbReference type="GO" id="GO:0005737">
    <property type="term" value="C:cytoplasm"/>
    <property type="evidence" value="ECO:0007669"/>
    <property type="project" value="TreeGrafter"/>
</dbReference>
<reference evidence="3" key="1">
    <citation type="journal article" date="2015" name="Nature">
        <title>Complex archaea that bridge the gap between prokaryotes and eukaryotes.</title>
        <authorList>
            <person name="Spang A."/>
            <person name="Saw J.H."/>
            <person name="Jorgensen S.L."/>
            <person name="Zaremba-Niedzwiedzka K."/>
            <person name="Martijn J."/>
            <person name="Lind A.E."/>
            <person name="van Eijk R."/>
            <person name="Schleper C."/>
            <person name="Guy L."/>
            <person name="Ettema T.J."/>
        </authorList>
    </citation>
    <scope>NUCLEOTIDE SEQUENCE</scope>
</reference>
<evidence type="ECO:0000259" key="2">
    <source>
        <dbReference type="PROSITE" id="PS51770"/>
    </source>
</evidence>
<dbReference type="Pfam" id="PF03061">
    <property type="entry name" value="4HBT"/>
    <property type="match status" value="1"/>
</dbReference>
<dbReference type="Gene3D" id="3.10.129.10">
    <property type="entry name" value="Hotdog Thioesterase"/>
    <property type="match status" value="1"/>
</dbReference>
<evidence type="ECO:0000313" key="3">
    <source>
        <dbReference type="EMBL" id="KKM65208.1"/>
    </source>
</evidence>
<dbReference type="InterPro" id="IPR040170">
    <property type="entry name" value="Cytosol_ACT"/>
</dbReference>
<keyword evidence="1" id="KW-0378">Hydrolase</keyword>
<dbReference type="PROSITE" id="PS51770">
    <property type="entry name" value="HOTDOG_ACOT"/>
    <property type="match status" value="1"/>
</dbReference>
<gene>
    <name evidence="3" type="ORF">LCGC14_1493570</name>
</gene>
<dbReference type="SUPFAM" id="SSF54637">
    <property type="entry name" value="Thioesterase/thiol ester dehydrase-isomerase"/>
    <property type="match status" value="1"/>
</dbReference>